<sequence>MFFGLPLAALLLARDGHEILLCALSRTDTPGLRRARRQFPDRLLVRPDVQSPALHAWVAALAPDLLVSWFWTTRLPMALVQAARLGGINVHPSLLPRHRGPDPTTWAITSGDAETGVTAHRIAEAYDTGDILDQERLPIDPAWTSWQLARALDPPSLRVLRRTVHRLAAGETIVGLPQDPALATDAPFPDDEACAITWSWPTARVLRHIRALAPSPGAWTEIEGALVVVLRAAPFPDSPSALVPLVPLVPGEAVVLQGVAVVRTADGAISLLEGEIEGEPATAEDLADLVRIRS</sequence>
<feature type="domain" description="Formyl transferase C-terminal" evidence="5">
    <location>
        <begin position="192"/>
        <end position="285"/>
    </location>
</feature>
<dbReference type="EMBL" id="ASRX01000015">
    <property type="protein sequence ID" value="EYF06670.1"/>
    <property type="molecule type" value="Genomic_DNA"/>
</dbReference>
<dbReference type="CDD" id="cd08704">
    <property type="entry name" value="Met_tRNA_FMT_C"/>
    <property type="match status" value="1"/>
</dbReference>
<dbReference type="Proteomes" id="UP000019678">
    <property type="component" value="Unassembled WGS sequence"/>
</dbReference>
<evidence type="ECO:0000313" key="7">
    <source>
        <dbReference type="Proteomes" id="UP000019678"/>
    </source>
</evidence>
<protein>
    <submittedName>
        <fullName evidence="6">Methionyl-tRNA formyltransferase</fullName>
    </submittedName>
</protein>
<evidence type="ECO:0000256" key="1">
    <source>
        <dbReference type="ARBA" id="ARBA00010699"/>
    </source>
</evidence>
<keyword evidence="3" id="KW-0648">Protein biosynthesis</keyword>
<dbReference type="InterPro" id="IPR011034">
    <property type="entry name" value="Formyl_transferase-like_C_sf"/>
</dbReference>
<dbReference type="CDD" id="cd08369">
    <property type="entry name" value="FMT_core"/>
    <property type="match status" value="1"/>
</dbReference>
<evidence type="ECO:0000259" key="4">
    <source>
        <dbReference type="Pfam" id="PF00551"/>
    </source>
</evidence>
<dbReference type="Pfam" id="PF02911">
    <property type="entry name" value="Formyl_trans_C"/>
    <property type="match status" value="1"/>
</dbReference>
<comment type="similarity">
    <text evidence="1">Belongs to the Fmt family.</text>
</comment>
<accession>A0A017TCX8</accession>
<evidence type="ECO:0000259" key="5">
    <source>
        <dbReference type="Pfam" id="PF02911"/>
    </source>
</evidence>
<dbReference type="InterPro" id="IPR002376">
    <property type="entry name" value="Formyl_transf_N"/>
</dbReference>
<dbReference type="InterPro" id="IPR044135">
    <property type="entry name" value="Met-tRNA-FMT_C"/>
</dbReference>
<dbReference type="GO" id="GO:0004479">
    <property type="term" value="F:methionyl-tRNA formyltransferase activity"/>
    <property type="evidence" value="ECO:0007669"/>
    <property type="project" value="TreeGrafter"/>
</dbReference>
<dbReference type="SUPFAM" id="SSF50486">
    <property type="entry name" value="FMT C-terminal domain-like"/>
    <property type="match status" value="1"/>
</dbReference>
<proteinExistence type="inferred from homology"/>
<dbReference type="RefSeq" id="WP_231511329.1">
    <property type="nucleotide sequence ID" value="NZ_ASRX01000015.1"/>
</dbReference>
<dbReference type="InterPro" id="IPR036477">
    <property type="entry name" value="Formyl_transf_N_sf"/>
</dbReference>
<feature type="domain" description="Formyl transferase N-terminal" evidence="4">
    <location>
        <begin position="50"/>
        <end position="153"/>
    </location>
</feature>
<keyword evidence="2 6" id="KW-0808">Transferase</keyword>
<evidence type="ECO:0000313" key="6">
    <source>
        <dbReference type="EMBL" id="EYF06670.1"/>
    </source>
</evidence>
<dbReference type="Pfam" id="PF00551">
    <property type="entry name" value="Formyl_trans_N"/>
    <property type="match status" value="1"/>
</dbReference>
<dbReference type="GO" id="GO:0005829">
    <property type="term" value="C:cytosol"/>
    <property type="evidence" value="ECO:0007669"/>
    <property type="project" value="TreeGrafter"/>
</dbReference>
<organism evidence="6 7">
    <name type="scientific">Chondromyces apiculatus DSM 436</name>
    <dbReference type="NCBI Taxonomy" id="1192034"/>
    <lineage>
        <taxon>Bacteria</taxon>
        <taxon>Pseudomonadati</taxon>
        <taxon>Myxococcota</taxon>
        <taxon>Polyangia</taxon>
        <taxon>Polyangiales</taxon>
        <taxon>Polyangiaceae</taxon>
        <taxon>Chondromyces</taxon>
    </lineage>
</organism>
<dbReference type="InterPro" id="IPR005793">
    <property type="entry name" value="Formyl_trans_C"/>
</dbReference>
<comment type="caution">
    <text evidence="6">The sequence shown here is derived from an EMBL/GenBank/DDBJ whole genome shotgun (WGS) entry which is preliminary data.</text>
</comment>
<dbReference type="SUPFAM" id="SSF53328">
    <property type="entry name" value="Formyltransferase"/>
    <property type="match status" value="1"/>
</dbReference>
<dbReference type="AlphaFoldDB" id="A0A017TCX8"/>
<dbReference type="eggNOG" id="COG0223">
    <property type="taxonomic scope" value="Bacteria"/>
</dbReference>
<evidence type="ECO:0000256" key="3">
    <source>
        <dbReference type="ARBA" id="ARBA00022917"/>
    </source>
</evidence>
<reference evidence="6 7" key="1">
    <citation type="submission" date="2013-05" db="EMBL/GenBank/DDBJ databases">
        <title>Genome assembly of Chondromyces apiculatus DSM 436.</title>
        <authorList>
            <person name="Sharma G."/>
            <person name="Khatri I."/>
            <person name="Kaur C."/>
            <person name="Mayilraj S."/>
            <person name="Subramanian S."/>
        </authorList>
    </citation>
    <scope>NUCLEOTIDE SEQUENCE [LARGE SCALE GENOMIC DNA]</scope>
    <source>
        <strain evidence="6 7">DSM 436</strain>
    </source>
</reference>
<dbReference type="Gene3D" id="3.40.50.12230">
    <property type="match status" value="1"/>
</dbReference>
<gene>
    <name evidence="6" type="ORF">CAP_1800</name>
</gene>
<evidence type="ECO:0000256" key="2">
    <source>
        <dbReference type="ARBA" id="ARBA00022679"/>
    </source>
</evidence>
<keyword evidence="7" id="KW-1185">Reference proteome</keyword>
<dbReference type="PANTHER" id="PTHR11138:SF5">
    <property type="entry name" value="METHIONYL-TRNA FORMYLTRANSFERASE, MITOCHONDRIAL"/>
    <property type="match status" value="1"/>
</dbReference>
<dbReference type="PANTHER" id="PTHR11138">
    <property type="entry name" value="METHIONYL-TRNA FORMYLTRANSFERASE"/>
    <property type="match status" value="1"/>
</dbReference>
<dbReference type="STRING" id="1192034.CAP_1800"/>
<name>A0A017TCX8_9BACT</name>